<organism evidence="14 15">
    <name type="scientific">Helianthus annuus</name>
    <name type="common">Common sunflower</name>
    <dbReference type="NCBI Taxonomy" id="4232"/>
    <lineage>
        <taxon>Eukaryota</taxon>
        <taxon>Viridiplantae</taxon>
        <taxon>Streptophyta</taxon>
        <taxon>Embryophyta</taxon>
        <taxon>Tracheophyta</taxon>
        <taxon>Spermatophyta</taxon>
        <taxon>Magnoliopsida</taxon>
        <taxon>eudicotyledons</taxon>
        <taxon>Gunneridae</taxon>
        <taxon>Pentapetalae</taxon>
        <taxon>asterids</taxon>
        <taxon>campanulids</taxon>
        <taxon>Asterales</taxon>
        <taxon>Asteraceae</taxon>
        <taxon>Asteroideae</taxon>
        <taxon>Heliantheae alliance</taxon>
        <taxon>Heliantheae</taxon>
        <taxon>Helianthus</taxon>
    </lineage>
</organism>
<comment type="cofactor">
    <cofactor evidence="2">
        <name>Mg(2+)</name>
        <dbReference type="ChEBI" id="CHEBI:18420"/>
    </cofactor>
</comment>
<dbReference type="InterPro" id="IPR004790">
    <property type="entry name" value="Isocitrate_DH_NADP"/>
</dbReference>
<dbReference type="PROSITE" id="PS51011">
    <property type="entry name" value="ARID"/>
    <property type="match status" value="1"/>
</dbReference>
<dbReference type="SUPFAM" id="SSF53659">
    <property type="entry name" value="Isocitrate/Isopropylmalate dehydrogenase-like"/>
    <property type="match status" value="2"/>
</dbReference>
<evidence type="ECO:0000256" key="9">
    <source>
        <dbReference type="ARBA" id="ARBA00023002"/>
    </source>
</evidence>
<keyword evidence="9" id="KW-0560">Oxidoreductase</keyword>
<dbReference type="GO" id="GO:0004450">
    <property type="term" value="F:isocitrate dehydrogenase (NADP+) activity"/>
    <property type="evidence" value="ECO:0000318"/>
    <property type="project" value="GO_Central"/>
</dbReference>
<dbReference type="Proteomes" id="UP000215914">
    <property type="component" value="Chromosome 14"/>
</dbReference>
<dbReference type="GO" id="GO:0006102">
    <property type="term" value="P:isocitrate metabolic process"/>
    <property type="evidence" value="ECO:0000318"/>
    <property type="project" value="GO_Central"/>
</dbReference>
<keyword evidence="5" id="KW-0816">Tricarboxylic acid cycle</keyword>
<dbReference type="GO" id="GO:0003677">
    <property type="term" value="F:DNA binding"/>
    <property type="evidence" value="ECO:0007669"/>
    <property type="project" value="UniProtKB-KW"/>
</dbReference>
<evidence type="ECO:0000256" key="2">
    <source>
        <dbReference type="ARBA" id="ARBA00001946"/>
    </source>
</evidence>
<keyword evidence="8" id="KW-0521">NADP</keyword>
<dbReference type="InterPro" id="IPR019818">
    <property type="entry name" value="IsoCit/isopropylmalate_DH_CS"/>
</dbReference>
<evidence type="ECO:0000256" key="6">
    <source>
        <dbReference type="ARBA" id="ARBA00022723"/>
    </source>
</evidence>
<keyword evidence="14" id="KW-0238">DNA-binding</keyword>
<keyword evidence="7" id="KW-0460">Magnesium</keyword>
<dbReference type="Pfam" id="PF00180">
    <property type="entry name" value="Iso_dh"/>
    <property type="match status" value="2"/>
</dbReference>
<evidence type="ECO:0000259" key="12">
    <source>
        <dbReference type="PROSITE" id="PS50158"/>
    </source>
</evidence>
<dbReference type="STRING" id="4232.A0A251SHD1"/>
<dbReference type="InterPro" id="IPR001878">
    <property type="entry name" value="Znf_CCHC"/>
</dbReference>
<dbReference type="InParanoid" id="A0A251SHD1"/>
<dbReference type="PROSITE" id="PS00470">
    <property type="entry name" value="IDH_IMDH"/>
    <property type="match status" value="1"/>
</dbReference>
<dbReference type="SUPFAM" id="SSF46774">
    <property type="entry name" value="ARID-like"/>
    <property type="match status" value="1"/>
</dbReference>
<dbReference type="Pfam" id="PF01388">
    <property type="entry name" value="ARID"/>
    <property type="match status" value="1"/>
</dbReference>
<dbReference type="AlphaFoldDB" id="A0A251SHD1"/>
<evidence type="ECO:0000256" key="1">
    <source>
        <dbReference type="ARBA" id="ARBA00001936"/>
    </source>
</evidence>
<accession>A0A251SHD1</accession>
<dbReference type="GO" id="GO:0000287">
    <property type="term" value="F:magnesium ion binding"/>
    <property type="evidence" value="ECO:0007669"/>
    <property type="project" value="InterPro"/>
</dbReference>
<dbReference type="Pfam" id="PF22936">
    <property type="entry name" value="Pol_BBD"/>
    <property type="match status" value="1"/>
</dbReference>
<comment type="similarity">
    <text evidence="3">Belongs to the isocitrate and isopropylmalate dehydrogenases family.</text>
</comment>
<evidence type="ECO:0000256" key="10">
    <source>
        <dbReference type="ARBA" id="ARBA00023211"/>
    </source>
</evidence>
<dbReference type="PROSITE" id="PS50158">
    <property type="entry name" value="ZF_CCHC"/>
    <property type="match status" value="1"/>
</dbReference>
<dbReference type="PANTHER" id="PTHR11822">
    <property type="entry name" value="NADP-SPECIFIC ISOCITRATE DEHYDROGENASE"/>
    <property type="match status" value="1"/>
</dbReference>
<dbReference type="CDD" id="cd16100">
    <property type="entry name" value="ARID"/>
    <property type="match status" value="1"/>
</dbReference>
<evidence type="ECO:0000313" key="15">
    <source>
        <dbReference type="Proteomes" id="UP000215914"/>
    </source>
</evidence>
<dbReference type="InterPro" id="IPR024084">
    <property type="entry name" value="IsoPropMal-DH-like_dom"/>
</dbReference>
<dbReference type="Gene3D" id="1.10.150.60">
    <property type="entry name" value="ARID DNA-binding domain"/>
    <property type="match status" value="1"/>
</dbReference>
<dbReference type="InterPro" id="IPR036431">
    <property type="entry name" value="ARID_dom_sf"/>
</dbReference>
<keyword evidence="11" id="KW-0862">Zinc</keyword>
<keyword evidence="10" id="KW-0464">Manganese</keyword>
<evidence type="ECO:0000259" key="13">
    <source>
        <dbReference type="PROSITE" id="PS51011"/>
    </source>
</evidence>
<dbReference type="GO" id="GO:0008270">
    <property type="term" value="F:zinc ion binding"/>
    <property type="evidence" value="ECO:0007669"/>
    <property type="project" value="UniProtKB-KW"/>
</dbReference>
<dbReference type="SMART" id="SM01329">
    <property type="entry name" value="Iso_dh"/>
    <property type="match status" value="1"/>
</dbReference>
<gene>
    <name evidence="14" type="ORF">HannXRQ_Chr14g0443501</name>
</gene>
<dbReference type="InterPro" id="IPR054722">
    <property type="entry name" value="PolX-like_BBD"/>
</dbReference>
<proteinExistence type="inferred from homology"/>
<evidence type="ECO:0000256" key="11">
    <source>
        <dbReference type="PROSITE-ProRule" id="PRU00047"/>
    </source>
</evidence>
<evidence type="ECO:0000256" key="4">
    <source>
        <dbReference type="ARBA" id="ARBA00013013"/>
    </source>
</evidence>
<name>A0A251SHD1_HELAN</name>
<dbReference type="GO" id="GO:0005739">
    <property type="term" value="C:mitochondrion"/>
    <property type="evidence" value="ECO:0000318"/>
    <property type="project" value="GO_Central"/>
</dbReference>
<dbReference type="PANTHER" id="PTHR11822:SF21">
    <property type="entry name" value="ISOCITRATE DEHYDROGENASE [NADP], MITOCHONDRIAL"/>
    <property type="match status" value="1"/>
</dbReference>
<reference evidence="15" key="1">
    <citation type="journal article" date="2017" name="Nature">
        <title>The sunflower genome provides insights into oil metabolism, flowering and Asterid evolution.</title>
        <authorList>
            <person name="Badouin H."/>
            <person name="Gouzy J."/>
            <person name="Grassa C.J."/>
            <person name="Murat F."/>
            <person name="Staton S.E."/>
            <person name="Cottret L."/>
            <person name="Lelandais-Briere C."/>
            <person name="Owens G.L."/>
            <person name="Carrere S."/>
            <person name="Mayjonade B."/>
            <person name="Legrand L."/>
            <person name="Gill N."/>
            <person name="Kane N.C."/>
            <person name="Bowers J.E."/>
            <person name="Hubner S."/>
            <person name="Bellec A."/>
            <person name="Berard A."/>
            <person name="Berges H."/>
            <person name="Blanchet N."/>
            <person name="Boniface M.C."/>
            <person name="Brunel D."/>
            <person name="Catrice O."/>
            <person name="Chaidir N."/>
            <person name="Claudel C."/>
            <person name="Donnadieu C."/>
            <person name="Faraut T."/>
            <person name="Fievet G."/>
            <person name="Helmstetter N."/>
            <person name="King M."/>
            <person name="Knapp S.J."/>
            <person name="Lai Z."/>
            <person name="Le Paslier M.C."/>
            <person name="Lippi Y."/>
            <person name="Lorenzon L."/>
            <person name="Mandel J.R."/>
            <person name="Marage G."/>
            <person name="Marchand G."/>
            <person name="Marquand E."/>
            <person name="Bret-Mestries E."/>
            <person name="Morien E."/>
            <person name="Nambeesan S."/>
            <person name="Nguyen T."/>
            <person name="Pegot-Espagnet P."/>
            <person name="Pouilly N."/>
            <person name="Raftis F."/>
            <person name="Sallet E."/>
            <person name="Schiex T."/>
            <person name="Thomas J."/>
            <person name="Vandecasteele C."/>
            <person name="Vares D."/>
            <person name="Vear F."/>
            <person name="Vautrin S."/>
            <person name="Crespi M."/>
            <person name="Mangin B."/>
            <person name="Burke J.M."/>
            <person name="Salse J."/>
            <person name="Munos S."/>
            <person name="Vincourt P."/>
            <person name="Rieseberg L.H."/>
            <person name="Langlade N.B."/>
        </authorList>
    </citation>
    <scope>NUCLEOTIDE SEQUENCE [LARGE SCALE GENOMIC DNA]</scope>
    <source>
        <strain evidence="15">cv. SF193</strain>
    </source>
</reference>
<protein>
    <recommendedName>
        <fullName evidence="4">isocitrate dehydrogenase (NADP(+))</fullName>
        <ecNumber evidence="4">1.1.1.42</ecNumber>
    </recommendedName>
</protein>
<evidence type="ECO:0000256" key="3">
    <source>
        <dbReference type="ARBA" id="ARBA00007769"/>
    </source>
</evidence>
<comment type="cofactor">
    <cofactor evidence="1">
        <name>Mn(2+)</name>
        <dbReference type="ChEBI" id="CHEBI:29035"/>
    </cofactor>
</comment>
<dbReference type="Gene3D" id="3.40.718.10">
    <property type="entry name" value="Isopropylmalate Dehydrogenase"/>
    <property type="match status" value="2"/>
</dbReference>
<dbReference type="EMBL" id="CM007903">
    <property type="protein sequence ID" value="OTF98246.1"/>
    <property type="molecule type" value="Genomic_DNA"/>
</dbReference>
<sequence>MTRIFWQSTKDKLIFPFLDLDIRYYDLGDATDDKVTIESAEATLKYNVAIKCATITPDGARLKEFNLKSMWKSPSGKIRNILNGMVFREPILCKNIPRLIPATDVAIKGAGKLKLVYVPEGEGEKIDLEVYNFTGTGGVALSMYNTDEDIFQEVYETNWKSKFEAAGVGRCYYCNKSGHQIATCQEKEKDEEIQLLRLAVDTGTQKQLNADSNQQNDQRMEYTVIGTDGGYWSEMWYVSKTLKHHFSGNLDMFKRIKNMSSVETMTGENQFFFIRGIGVVEVITGSAKVRVQSVFYTPDIDRNVLSLDQLITQGFTVKFMGDKCKLFPTFSVPLINKRNDQTGMTREEEIGKLEKQFMMSKDSEHEKYKSEFLNEYFENLNISTNEPDWNALLDMLDDEDYVIKYKYHLEMTFNNMIDWFLKEKLGINSRPLPAYASNNRKVSLLDLYMAVKREGGHRRIIENGMWAMIARDIGFEYDEGEYMWLIYAMYLDVLVYYYKYKTTQEMALEKEEVEMAVDPKQSKSEGDRVVVTDADQTEMESRSRSADAAGKDADHYAFFVGNDWHGIKKLNMRRRFDFNRAKAAVDDANNNVLKNSQSLASILQTRVIAESCDRDWILIGLHIPYFPSSSGCARNRVFSIDFLRFSIVALIPLVGSGTSDGGYVWACKNYDGDVQSDFLAQGFGSLGLMTSVLVCPDGKTIEAEVAHGTVTRHYRVHQKGGETSTNSVASIFAWTRGLAHRAKLDKNPKLLDFTEKLEQHVLELLSREHYLNTEEFIDAVANELKSRLVRDHHCMY</sequence>
<evidence type="ECO:0000256" key="7">
    <source>
        <dbReference type="ARBA" id="ARBA00022842"/>
    </source>
</evidence>
<dbReference type="InterPro" id="IPR001606">
    <property type="entry name" value="ARID_dom"/>
</dbReference>
<keyword evidence="11" id="KW-0863">Zinc-finger</keyword>
<feature type="domain" description="CCHC-type" evidence="12">
    <location>
        <begin position="170"/>
        <end position="186"/>
    </location>
</feature>
<dbReference type="GO" id="GO:0051287">
    <property type="term" value="F:NAD binding"/>
    <property type="evidence" value="ECO:0007669"/>
    <property type="project" value="InterPro"/>
</dbReference>
<feature type="domain" description="ARID" evidence="13">
    <location>
        <begin position="407"/>
        <end position="502"/>
    </location>
</feature>
<keyword evidence="6" id="KW-0479">Metal-binding</keyword>
<dbReference type="EC" id="1.1.1.42" evidence="4"/>
<dbReference type="GO" id="GO:0006099">
    <property type="term" value="P:tricarboxylic acid cycle"/>
    <property type="evidence" value="ECO:0007669"/>
    <property type="project" value="UniProtKB-KW"/>
</dbReference>
<evidence type="ECO:0000256" key="5">
    <source>
        <dbReference type="ARBA" id="ARBA00022532"/>
    </source>
</evidence>
<dbReference type="GO" id="GO:0006739">
    <property type="term" value="P:NADP+ metabolic process"/>
    <property type="evidence" value="ECO:0000318"/>
    <property type="project" value="GO_Central"/>
</dbReference>
<evidence type="ECO:0000313" key="14">
    <source>
        <dbReference type="EMBL" id="OTF98246.1"/>
    </source>
</evidence>
<evidence type="ECO:0000256" key="8">
    <source>
        <dbReference type="ARBA" id="ARBA00022857"/>
    </source>
</evidence>
<keyword evidence="15" id="KW-1185">Reference proteome</keyword>